<evidence type="ECO:0000313" key="2">
    <source>
        <dbReference type="EMBL" id="MDN7025375.1"/>
    </source>
</evidence>
<accession>A0ABT8MBR5</accession>
<gene>
    <name evidence="2" type="ORF">FGU65_10795</name>
</gene>
<feature type="transmembrane region" description="Helical" evidence="1">
    <location>
        <begin position="110"/>
        <end position="135"/>
    </location>
</feature>
<name>A0ABT8MBR5_9EURY</name>
<sequence length="251" mass="27246">MRGVEHVRISLFSAGVLLVPQVPTLGIELTLVSLLGAFIGALAPDADAEDAAIFHSRIHGVSGVRGLIINTAAIVLPIFGYTIRYLIYYPLSLVFLAIFGKRYRHQHRGLLHSITGICLTTGILLAYIWALFAYVGWEPLPVLPAFGIAFFCGCFFHLMEDTCTPSGVAWLYPFSRVRACGTIRTSSNFDIRPGAFTVLLALTVAATIAAGLLDLVRPEHLTLTAAAGLMLLWLLFLAAARVRYGGERETA</sequence>
<keyword evidence="1" id="KW-0472">Membrane</keyword>
<feature type="transmembrane region" description="Helical" evidence="1">
    <location>
        <begin position="64"/>
        <end position="81"/>
    </location>
</feature>
<dbReference type="Pfam" id="PF04307">
    <property type="entry name" value="YdjM"/>
    <property type="match status" value="1"/>
</dbReference>
<dbReference type="InterPro" id="IPR007404">
    <property type="entry name" value="YdjM-like"/>
</dbReference>
<keyword evidence="2" id="KW-0378">Hydrolase</keyword>
<evidence type="ECO:0000313" key="3">
    <source>
        <dbReference type="Proteomes" id="UP001168338"/>
    </source>
</evidence>
<comment type="caution">
    <text evidence="2">The sequence shown here is derived from an EMBL/GenBank/DDBJ whole genome shotgun (WGS) entry which is preliminary data.</text>
</comment>
<reference evidence="2" key="1">
    <citation type="submission" date="2019-05" db="EMBL/GenBank/DDBJ databases">
        <title>Methanoculleus sp. FWC-SCC1, a methanogenic archaeon isolated from deep marine cold seep.</title>
        <authorList>
            <person name="Chen Y.-W."/>
            <person name="Chen S.-C."/>
            <person name="Teng N.-H."/>
            <person name="Lai M.-C."/>
        </authorList>
    </citation>
    <scope>NUCLEOTIDE SEQUENCE</scope>
    <source>
        <strain evidence="2">FWC-SCC1</strain>
    </source>
</reference>
<dbReference type="RefSeq" id="WP_301664525.1">
    <property type="nucleotide sequence ID" value="NZ_VCYH01000007.1"/>
</dbReference>
<proteinExistence type="predicted"/>
<feature type="transmembrane region" description="Helical" evidence="1">
    <location>
        <begin position="194"/>
        <end position="215"/>
    </location>
</feature>
<dbReference type="EMBL" id="VCYH01000007">
    <property type="protein sequence ID" value="MDN7025375.1"/>
    <property type="molecule type" value="Genomic_DNA"/>
</dbReference>
<keyword evidence="3" id="KW-1185">Reference proteome</keyword>
<keyword evidence="1" id="KW-1133">Transmembrane helix</keyword>
<evidence type="ECO:0000256" key="1">
    <source>
        <dbReference type="SAM" id="Phobius"/>
    </source>
</evidence>
<organism evidence="2 3">
    <name type="scientific">Methanoculleus frigidifontis</name>
    <dbReference type="NCBI Taxonomy" id="2584085"/>
    <lineage>
        <taxon>Archaea</taxon>
        <taxon>Methanobacteriati</taxon>
        <taxon>Methanobacteriota</taxon>
        <taxon>Stenosarchaea group</taxon>
        <taxon>Methanomicrobia</taxon>
        <taxon>Methanomicrobiales</taxon>
        <taxon>Methanomicrobiaceae</taxon>
        <taxon>Methanoculleus</taxon>
    </lineage>
</organism>
<feature type="transmembrane region" description="Helical" evidence="1">
    <location>
        <begin position="221"/>
        <end position="240"/>
    </location>
</feature>
<keyword evidence="1" id="KW-0812">Transmembrane</keyword>
<dbReference type="GO" id="GO:0016787">
    <property type="term" value="F:hydrolase activity"/>
    <property type="evidence" value="ECO:0007669"/>
    <property type="project" value="UniProtKB-KW"/>
</dbReference>
<dbReference type="Proteomes" id="UP001168338">
    <property type="component" value="Unassembled WGS sequence"/>
</dbReference>
<protein>
    <submittedName>
        <fullName evidence="2">Metal-dependent hydrolase</fullName>
    </submittedName>
</protein>
<feature type="transmembrane region" description="Helical" evidence="1">
    <location>
        <begin position="141"/>
        <end position="159"/>
    </location>
</feature>